<keyword evidence="1" id="KW-0812">Transmembrane</keyword>
<dbReference type="EMBL" id="AP026866">
    <property type="protein sequence ID" value="BDS08456.1"/>
    <property type="molecule type" value="Genomic_DNA"/>
</dbReference>
<reference evidence="2" key="1">
    <citation type="submission" date="2024-07" db="EMBL/GenBank/DDBJ databases">
        <title>Complete genome sequence of Verrucomicrobiaceae bacterium NT6N.</title>
        <authorList>
            <person name="Huang C."/>
            <person name="Takami H."/>
            <person name="Hamasaki K."/>
        </authorList>
    </citation>
    <scope>NUCLEOTIDE SEQUENCE</scope>
    <source>
        <strain evidence="2">NT6N</strain>
    </source>
</reference>
<name>A0AAT9FR05_9BACT</name>
<feature type="transmembrane region" description="Helical" evidence="1">
    <location>
        <begin position="109"/>
        <end position="133"/>
    </location>
</feature>
<sequence length="135" mass="15105">MKTTLEISGYLLVGLALLHGVFPRRFHWKNELADVSLLTRQIMHVHTFFIALIVLLMGLLCITSAEDLISTQLGRTIAGGLAVFWGCRLLVQFFGYSSSLWKGKAFETAIHIVFALLWVHLTTMFGLVAWGALLE</sequence>
<organism evidence="2">
    <name type="scientific">Oceaniferula spumae</name>
    <dbReference type="NCBI Taxonomy" id="2979115"/>
    <lineage>
        <taxon>Bacteria</taxon>
        <taxon>Pseudomonadati</taxon>
        <taxon>Verrucomicrobiota</taxon>
        <taxon>Verrucomicrobiia</taxon>
        <taxon>Verrucomicrobiales</taxon>
        <taxon>Verrucomicrobiaceae</taxon>
        <taxon>Oceaniferula</taxon>
    </lineage>
</organism>
<dbReference type="KEGG" id="osu:NT6N_34960"/>
<keyword evidence="1" id="KW-0472">Membrane</keyword>
<feature type="transmembrane region" description="Helical" evidence="1">
    <location>
        <begin position="77"/>
        <end position="97"/>
    </location>
</feature>
<evidence type="ECO:0008006" key="3">
    <source>
        <dbReference type="Google" id="ProtNLM"/>
    </source>
</evidence>
<protein>
    <recommendedName>
        <fullName evidence="3">Cytochrome B</fullName>
    </recommendedName>
</protein>
<evidence type="ECO:0000313" key="2">
    <source>
        <dbReference type="EMBL" id="BDS08456.1"/>
    </source>
</evidence>
<dbReference type="AlphaFoldDB" id="A0AAT9FR05"/>
<evidence type="ECO:0000256" key="1">
    <source>
        <dbReference type="SAM" id="Phobius"/>
    </source>
</evidence>
<accession>A0AAT9FR05</accession>
<gene>
    <name evidence="2" type="ORF">NT6N_34960</name>
</gene>
<proteinExistence type="predicted"/>
<keyword evidence="1" id="KW-1133">Transmembrane helix</keyword>
<feature type="transmembrane region" description="Helical" evidence="1">
    <location>
        <begin position="47"/>
        <end position="65"/>
    </location>
</feature>